<sequence length="103" mass="11340">MLDLKGMGKVVNAVLVLRGKRRQSGPTGSTLASSIGQRHTLGWLTSSPIALRRSYFCTKVRHSHLPSDALYRAPSEYHPCCRVICSNHGSFNHNQLAALQILV</sequence>
<evidence type="ECO:0000313" key="2">
    <source>
        <dbReference type="Proteomes" id="UP001203297"/>
    </source>
</evidence>
<comment type="caution">
    <text evidence="1">The sequence shown here is derived from an EMBL/GenBank/DDBJ whole genome shotgun (WGS) entry which is preliminary data.</text>
</comment>
<reference evidence="1" key="1">
    <citation type="journal article" date="2022" name="New Phytol.">
        <title>Evolutionary transition to the ectomycorrhizal habit in the genomes of a hyperdiverse lineage of mushroom-forming fungi.</title>
        <authorList>
            <person name="Looney B."/>
            <person name="Miyauchi S."/>
            <person name="Morin E."/>
            <person name="Drula E."/>
            <person name="Courty P.E."/>
            <person name="Kohler A."/>
            <person name="Kuo A."/>
            <person name="LaButti K."/>
            <person name="Pangilinan J."/>
            <person name="Lipzen A."/>
            <person name="Riley R."/>
            <person name="Andreopoulos W."/>
            <person name="He G."/>
            <person name="Johnson J."/>
            <person name="Nolan M."/>
            <person name="Tritt A."/>
            <person name="Barry K.W."/>
            <person name="Grigoriev I.V."/>
            <person name="Nagy L.G."/>
            <person name="Hibbett D."/>
            <person name="Henrissat B."/>
            <person name="Matheny P.B."/>
            <person name="Labbe J."/>
            <person name="Martin F.M."/>
        </authorList>
    </citation>
    <scope>NUCLEOTIDE SEQUENCE</scope>
    <source>
        <strain evidence="1">BPL690</strain>
    </source>
</reference>
<dbReference type="Proteomes" id="UP001203297">
    <property type="component" value="Unassembled WGS sequence"/>
</dbReference>
<evidence type="ECO:0000313" key="1">
    <source>
        <dbReference type="EMBL" id="KAI0292359.1"/>
    </source>
</evidence>
<proteinExistence type="predicted"/>
<organism evidence="1 2">
    <name type="scientific">Multifurca ochricompacta</name>
    <dbReference type="NCBI Taxonomy" id="376703"/>
    <lineage>
        <taxon>Eukaryota</taxon>
        <taxon>Fungi</taxon>
        <taxon>Dikarya</taxon>
        <taxon>Basidiomycota</taxon>
        <taxon>Agaricomycotina</taxon>
        <taxon>Agaricomycetes</taxon>
        <taxon>Russulales</taxon>
        <taxon>Russulaceae</taxon>
        <taxon>Multifurca</taxon>
    </lineage>
</organism>
<protein>
    <submittedName>
        <fullName evidence="1">Uncharacterized protein</fullName>
    </submittedName>
</protein>
<name>A0AAD4LY71_9AGAM</name>
<dbReference type="AlphaFoldDB" id="A0AAD4LY71"/>
<accession>A0AAD4LY71</accession>
<dbReference type="EMBL" id="WTXG01000124">
    <property type="protein sequence ID" value="KAI0292359.1"/>
    <property type="molecule type" value="Genomic_DNA"/>
</dbReference>
<gene>
    <name evidence="1" type="ORF">B0F90DRAFT_280313</name>
</gene>
<keyword evidence="2" id="KW-1185">Reference proteome</keyword>